<evidence type="ECO:0000313" key="1">
    <source>
        <dbReference type="Ensembl" id="ENSAPEP00000011101.1"/>
    </source>
</evidence>
<accession>A0A3P8SG42</accession>
<dbReference type="OMA" id="CEICPSW"/>
<name>A0A3P8SG42_AMPPE</name>
<proteinExistence type="predicted"/>
<dbReference type="GeneTree" id="ENSGT00940000177220"/>
<sequence>RQPNSSLVFAASCLSMSAAKSSLIISSPFVSRTCFSTSRIVSSECPSFALLACVTALERTFLSESLALLLNCLASLTRFSLCSRVTLQGKGGNVRKEKTVLGCVSAFSCVWLVVCVYVCDRLTSGKLLIWLRGNFPVTTAKISRLPGEVRMLRLRVKSSLSALRTAVMSSFTSSRLMMSCTRAELIFTLADWPFALAWKEGKH</sequence>
<organism evidence="1 2">
    <name type="scientific">Amphiprion percula</name>
    <name type="common">Orange clownfish</name>
    <name type="synonym">Lutjanus percula</name>
    <dbReference type="NCBI Taxonomy" id="161767"/>
    <lineage>
        <taxon>Eukaryota</taxon>
        <taxon>Metazoa</taxon>
        <taxon>Chordata</taxon>
        <taxon>Craniata</taxon>
        <taxon>Vertebrata</taxon>
        <taxon>Euteleostomi</taxon>
        <taxon>Actinopterygii</taxon>
        <taxon>Neopterygii</taxon>
        <taxon>Teleostei</taxon>
        <taxon>Neoteleostei</taxon>
        <taxon>Acanthomorphata</taxon>
        <taxon>Ovalentaria</taxon>
        <taxon>Pomacentridae</taxon>
        <taxon>Amphiprion</taxon>
    </lineage>
</organism>
<reference evidence="1" key="3">
    <citation type="submission" date="2025-09" db="UniProtKB">
        <authorList>
            <consortium name="Ensembl"/>
        </authorList>
    </citation>
    <scope>IDENTIFICATION</scope>
</reference>
<reference evidence="1" key="2">
    <citation type="submission" date="2025-08" db="UniProtKB">
        <authorList>
            <consortium name="Ensembl"/>
        </authorList>
    </citation>
    <scope>IDENTIFICATION</scope>
</reference>
<keyword evidence="2" id="KW-1185">Reference proteome</keyword>
<reference evidence="1 2" key="1">
    <citation type="submission" date="2018-03" db="EMBL/GenBank/DDBJ databases">
        <title>Finding Nemo's genes: A chromosome-scale reference assembly of the genome of the orange clownfish Amphiprion percula.</title>
        <authorList>
            <person name="Lehmann R."/>
        </authorList>
    </citation>
    <scope>NUCLEOTIDE SEQUENCE</scope>
</reference>
<dbReference type="Proteomes" id="UP000265080">
    <property type="component" value="Chromosome 16"/>
</dbReference>
<dbReference type="AlphaFoldDB" id="A0A3P8SG42"/>
<evidence type="ECO:0000313" key="2">
    <source>
        <dbReference type="Proteomes" id="UP000265080"/>
    </source>
</evidence>
<protein>
    <submittedName>
        <fullName evidence="1">Uncharacterized protein</fullName>
    </submittedName>
</protein>
<dbReference type="Ensembl" id="ENSAPET00000011404.1">
    <property type="protein sequence ID" value="ENSAPEP00000011101.1"/>
    <property type="gene ID" value="ENSAPEG00000007948.1"/>
</dbReference>